<dbReference type="EMBL" id="LZPO01096786">
    <property type="protein sequence ID" value="OBS65432.1"/>
    <property type="molecule type" value="Genomic_DNA"/>
</dbReference>
<protein>
    <submittedName>
        <fullName evidence="1">Uncharacterized protein</fullName>
    </submittedName>
</protein>
<dbReference type="Proteomes" id="UP000092124">
    <property type="component" value="Unassembled WGS sequence"/>
</dbReference>
<dbReference type="AlphaFoldDB" id="A0A1A6GJC4"/>
<reference evidence="1 2" key="1">
    <citation type="submission" date="2016-06" db="EMBL/GenBank/DDBJ databases">
        <title>The Draft Genome Sequence and Annotation of the Desert Woodrat Neotoma lepida.</title>
        <authorList>
            <person name="Campbell M."/>
            <person name="Oakeson K.F."/>
            <person name="Yandell M."/>
            <person name="Halpert J.R."/>
            <person name="Dearing D."/>
        </authorList>
    </citation>
    <scope>NUCLEOTIDE SEQUENCE [LARGE SCALE GENOMIC DNA]</scope>
    <source>
        <strain evidence="1">417</strain>
        <tissue evidence="1">Liver</tissue>
    </source>
</reference>
<proteinExistence type="predicted"/>
<evidence type="ECO:0000313" key="1">
    <source>
        <dbReference type="EMBL" id="OBS65432.1"/>
    </source>
</evidence>
<name>A0A1A6GJC4_NEOLE</name>
<sequence>MFTYTLSKVKLKIVVFKEKNWDRELDRPRAQEPMEKMQRCQAEGIFKTPCSWCPVNPVLKPR</sequence>
<gene>
    <name evidence="1" type="ORF">A6R68_06024</name>
</gene>
<accession>A0A1A6GJC4</accession>
<comment type="caution">
    <text evidence="1">The sequence shown here is derived from an EMBL/GenBank/DDBJ whole genome shotgun (WGS) entry which is preliminary data.</text>
</comment>
<organism evidence="1 2">
    <name type="scientific">Neotoma lepida</name>
    <name type="common">Desert woodrat</name>
    <dbReference type="NCBI Taxonomy" id="56216"/>
    <lineage>
        <taxon>Eukaryota</taxon>
        <taxon>Metazoa</taxon>
        <taxon>Chordata</taxon>
        <taxon>Craniata</taxon>
        <taxon>Vertebrata</taxon>
        <taxon>Euteleostomi</taxon>
        <taxon>Mammalia</taxon>
        <taxon>Eutheria</taxon>
        <taxon>Euarchontoglires</taxon>
        <taxon>Glires</taxon>
        <taxon>Rodentia</taxon>
        <taxon>Myomorpha</taxon>
        <taxon>Muroidea</taxon>
        <taxon>Cricetidae</taxon>
        <taxon>Neotominae</taxon>
        <taxon>Neotoma</taxon>
    </lineage>
</organism>
<evidence type="ECO:0000313" key="2">
    <source>
        <dbReference type="Proteomes" id="UP000092124"/>
    </source>
</evidence>
<keyword evidence="2" id="KW-1185">Reference proteome</keyword>